<dbReference type="Gene3D" id="1.10.8.1040">
    <property type="match status" value="1"/>
</dbReference>
<protein>
    <submittedName>
        <fullName evidence="3">Foldase</fullName>
    </submittedName>
</protein>
<evidence type="ECO:0000313" key="3">
    <source>
        <dbReference type="EMBL" id="KNZ42132.1"/>
    </source>
</evidence>
<evidence type="ECO:0000256" key="1">
    <source>
        <dbReference type="PROSITE-ProRule" id="PRU00278"/>
    </source>
</evidence>
<evidence type="ECO:0000259" key="2">
    <source>
        <dbReference type="PROSITE" id="PS50198"/>
    </source>
</evidence>
<name>A0A0L6U1B0_9FIRM</name>
<dbReference type="AlphaFoldDB" id="A0A0L6U1B0"/>
<dbReference type="PROSITE" id="PS50198">
    <property type="entry name" value="PPIC_PPIASE_2"/>
    <property type="match status" value="1"/>
</dbReference>
<dbReference type="Gene3D" id="3.10.50.40">
    <property type="match status" value="1"/>
</dbReference>
<dbReference type="GO" id="GO:0003755">
    <property type="term" value="F:peptidyl-prolyl cis-trans isomerase activity"/>
    <property type="evidence" value="ECO:0007669"/>
    <property type="project" value="UniProtKB-KW"/>
</dbReference>
<dbReference type="EMBL" id="LGYO01000019">
    <property type="protein sequence ID" value="KNZ42132.1"/>
    <property type="molecule type" value="Genomic_DNA"/>
</dbReference>
<dbReference type="PANTHER" id="PTHR47245">
    <property type="entry name" value="PEPTIDYLPROLYL ISOMERASE"/>
    <property type="match status" value="1"/>
</dbReference>
<accession>A0A0L6U1B0</accession>
<feature type="domain" description="PpiC" evidence="2">
    <location>
        <begin position="113"/>
        <end position="203"/>
    </location>
</feature>
<dbReference type="InterPro" id="IPR027304">
    <property type="entry name" value="Trigger_fact/SurA_dom_sf"/>
</dbReference>
<keyword evidence="1" id="KW-0697">Rotamase</keyword>
<dbReference type="InterPro" id="IPR000297">
    <property type="entry name" value="PPIase_PpiC"/>
</dbReference>
<dbReference type="Proteomes" id="UP000036873">
    <property type="component" value="Unassembled WGS sequence"/>
</dbReference>
<proteinExistence type="predicted"/>
<keyword evidence="4" id="KW-1185">Reference proteome</keyword>
<dbReference type="Pfam" id="PF13616">
    <property type="entry name" value="Rotamase_3"/>
    <property type="match status" value="1"/>
</dbReference>
<reference evidence="4" key="1">
    <citation type="submission" date="2015-07" db="EMBL/GenBank/DDBJ databases">
        <title>Draft genome sequence of Acetobacterium bakii DSM 8293, a potential psychrophilic chemical producer through syngas fermentation.</title>
        <authorList>
            <person name="Song Y."/>
            <person name="Hwang S."/>
            <person name="Cho B.-K."/>
        </authorList>
    </citation>
    <scope>NUCLEOTIDE SEQUENCE [LARGE SCALE GENOMIC DNA]</scope>
    <source>
        <strain evidence="4">DSM 8239</strain>
    </source>
</reference>
<dbReference type="SUPFAM" id="SSF54534">
    <property type="entry name" value="FKBP-like"/>
    <property type="match status" value="1"/>
</dbReference>
<comment type="caution">
    <text evidence="3">The sequence shown here is derived from an EMBL/GenBank/DDBJ whole genome shotgun (WGS) entry which is preliminary data.</text>
</comment>
<sequence length="251" mass="28764">MERTPMATVEGKTIYSSDLDALIKQLPQEQANQFLSREGRRQLLEELIAQELFYLEAKEAKVDESEEFKKMVKDAEEKLLKTHMIAKFMMDVTIPDEDVEKFYNENPEQFIAPDSVRASHILLPTEQQAIDIIAEIKAGKSFEDAAKEYSVCPSKDNAGDLSYFSRGQMVPEFEEAAFALEIGEMTEVPVKTQFGYHVIKLTDRKETQTIPYDAIKDNARSFLLREKQNKAFIGKVEDLKKKYTVDVQFGI</sequence>
<dbReference type="InterPro" id="IPR050245">
    <property type="entry name" value="PrsA_foldase"/>
</dbReference>
<gene>
    <name evidence="3" type="ORF">AKG39_08170</name>
</gene>
<dbReference type="PANTHER" id="PTHR47245:SF2">
    <property type="entry name" value="PEPTIDYL-PROLYL CIS-TRANS ISOMERASE HP_0175-RELATED"/>
    <property type="match status" value="1"/>
</dbReference>
<dbReference type="OrthoDB" id="14196at2"/>
<dbReference type="RefSeq" id="WP_050739892.1">
    <property type="nucleotide sequence ID" value="NZ_LGYO01000019.1"/>
</dbReference>
<keyword evidence="1" id="KW-0413">Isomerase</keyword>
<evidence type="ECO:0000313" key="4">
    <source>
        <dbReference type="Proteomes" id="UP000036873"/>
    </source>
</evidence>
<dbReference type="SUPFAM" id="SSF109998">
    <property type="entry name" value="Triger factor/SurA peptide-binding domain-like"/>
    <property type="match status" value="1"/>
</dbReference>
<organism evidence="3 4">
    <name type="scientific">Acetobacterium bakii</name>
    <dbReference type="NCBI Taxonomy" id="52689"/>
    <lineage>
        <taxon>Bacteria</taxon>
        <taxon>Bacillati</taxon>
        <taxon>Bacillota</taxon>
        <taxon>Clostridia</taxon>
        <taxon>Eubacteriales</taxon>
        <taxon>Eubacteriaceae</taxon>
        <taxon>Acetobacterium</taxon>
    </lineage>
</organism>
<dbReference type="STRING" id="52689.AKG39_08170"/>
<dbReference type="InterPro" id="IPR046357">
    <property type="entry name" value="PPIase_dom_sf"/>
</dbReference>